<feature type="binding site" evidence="3">
    <location>
        <position position="150"/>
    </location>
    <ligand>
        <name>Mn(2+)</name>
        <dbReference type="ChEBI" id="CHEBI:29035"/>
        <label>1</label>
    </ligand>
</feature>
<dbReference type="RefSeq" id="WP_114834962.1">
    <property type="nucleotide sequence ID" value="NZ_LR699114.1"/>
</dbReference>
<evidence type="ECO:0000313" key="6">
    <source>
        <dbReference type="Proteomes" id="UP000254720"/>
    </source>
</evidence>
<dbReference type="PRINTS" id="PR00116">
    <property type="entry name" value="ARGINASE"/>
</dbReference>
<dbReference type="EMBL" id="QQAX01000020">
    <property type="protein sequence ID" value="RDI41330.1"/>
    <property type="molecule type" value="Genomic_DNA"/>
</dbReference>
<keyword evidence="1 3" id="KW-0479">Metal-binding</keyword>
<comment type="cofactor">
    <cofactor evidence="3">
        <name>Mn(2+)</name>
        <dbReference type="ChEBI" id="CHEBI:29035"/>
    </cofactor>
    <text evidence="3">Binds 2 manganese ions per subunit.</text>
</comment>
<gene>
    <name evidence="5" type="ORF">C8D86_12030</name>
</gene>
<name>A0A370GDM6_9COXI</name>
<keyword evidence="3" id="KW-0464">Manganese</keyword>
<dbReference type="GO" id="GO:0008783">
    <property type="term" value="F:agmatinase activity"/>
    <property type="evidence" value="ECO:0007669"/>
    <property type="project" value="TreeGrafter"/>
</dbReference>
<keyword evidence="6" id="KW-1185">Reference proteome</keyword>
<dbReference type="InterPro" id="IPR023696">
    <property type="entry name" value="Ureohydrolase_dom_sf"/>
</dbReference>
<dbReference type="PROSITE" id="PS51409">
    <property type="entry name" value="ARGINASE_2"/>
    <property type="match status" value="1"/>
</dbReference>
<feature type="binding site" evidence="3">
    <location>
        <position position="175"/>
    </location>
    <ligand>
        <name>Mn(2+)</name>
        <dbReference type="ChEBI" id="CHEBI:29035"/>
        <label>1</label>
    </ligand>
</feature>
<reference evidence="5 6" key="1">
    <citation type="submission" date="2018-07" db="EMBL/GenBank/DDBJ databases">
        <title>Genomic Encyclopedia of Type Strains, Phase IV (KMG-IV): sequencing the most valuable type-strain genomes for metagenomic binning, comparative biology and taxonomic classification.</title>
        <authorList>
            <person name="Goeker M."/>
        </authorList>
    </citation>
    <scope>NUCLEOTIDE SEQUENCE [LARGE SCALE GENOMIC DNA]</scope>
    <source>
        <strain evidence="5 6">DSM 16500</strain>
    </source>
</reference>
<comment type="similarity">
    <text evidence="4">Belongs to the arginase family.</text>
</comment>
<comment type="caution">
    <text evidence="5">The sequence shown here is derived from an EMBL/GenBank/DDBJ whole genome shotgun (WGS) entry which is preliminary data.</text>
</comment>
<dbReference type="PANTHER" id="PTHR11358:SF26">
    <property type="entry name" value="GUANIDINO ACID HYDROLASE, MITOCHONDRIAL"/>
    <property type="match status" value="1"/>
</dbReference>
<dbReference type="SUPFAM" id="SSF52768">
    <property type="entry name" value="Arginase/deacetylase"/>
    <property type="match status" value="1"/>
</dbReference>
<evidence type="ECO:0000256" key="4">
    <source>
        <dbReference type="PROSITE-ProRule" id="PRU00742"/>
    </source>
</evidence>
<evidence type="ECO:0000256" key="1">
    <source>
        <dbReference type="ARBA" id="ARBA00022723"/>
    </source>
</evidence>
<dbReference type="OrthoDB" id="9789727at2"/>
<dbReference type="GO" id="GO:0046872">
    <property type="term" value="F:metal ion binding"/>
    <property type="evidence" value="ECO:0007669"/>
    <property type="project" value="UniProtKB-KW"/>
</dbReference>
<dbReference type="Gene3D" id="3.40.800.10">
    <property type="entry name" value="Ureohydrolase domain"/>
    <property type="match status" value="1"/>
</dbReference>
<dbReference type="InterPro" id="IPR006035">
    <property type="entry name" value="Ureohydrolase"/>
</dbReference>
<dbReference type="Pfam" id="PF00491">
    <property type="entry name" value="Arginase"/>
    <property type="match status" value="1"/>
</dbReference>
<dbReference type="AlphaFoldDB" id="A0A370GDM6"/>
<evidence type="ECO:0000256" key="2">
    <source>
        <dbReference type="ARBA" id="ARBA00022801"/>
    </source>
</evidence>
<feature type="binding site" evidence="3">
    <location>
        <position position="268"/>
    </location>
    <ligand>
        <name>Mn(2+)</name>
        <dbReference type="ChEBI" id="CHEBI:29035"/>
        <label>1</label>
    </ligand>
</feature>
<organism evidence="5 6">
    <name type="scientific">Aquicella lusitana</name>
    <dbReference type="NCBI Taxonomy" id="254246"/>
    <lineage>
        <taxon>Bacteria</taxon>
        <taxon>Pseudomonadati</taxon>
        <taxon>Pseudomonadota</taxon>
        <taxon>Gammaproteobacteria</taxon>
        <taxon>Legionellales</taxon>
        <taxon>Coxiellaceae</taxon>
        <taxon>Aquicella</taxon>
    </lineage>
</organism>
<dbReference type="PANTHER" id="PTHR11358">
    <property type="entry name" value="ARGINASE/AGMATINASE"/>
    <property type="match status" value="1"/>
</dbReference>
<evidence type="ECO:0000256" key="3">
    <source>
        <dbReference type="PIRSR" id="PIRSR036979-1"/>
    </source>
</evidence>
<proteinExistence type="inferred from homology"/>
<feature type="binding site" evidence="3">
    <location>
        <position position="266"/>
    </location>
    <ligand>
        <name>Mn(2+)</name>
        <dbReference type="ChEBI" id="CHEBI:29035"/>
        <label>1</label>
    </ligand>
</feature>
<keyword evidence="2" id="KW-0378">Hydrolase</keyword>
<accession>A0A370GDM6</accession>
<sequence length="352" mass="38976">MTIKHFDPNAAASQDSGIFGLPFSPEEANLVLLPVPWEATTSYGGGTSKGPQAILQASKQVDLFDIDLGRFYETGIAMLEESTEVRQWNTIARKHAETVIHAQGTGEETLLQPMIDQVNAYSLKLNEYVYTQTKRLLSQGKCVGIVGGDHSTPFGAIQALLEKHPQMGILHIDAHADLREAFEGFAYSHASIMHNVMTHTTLPRLVQVGIRDFCEEEFNFIRNHPDRIITFFDSALSEQKLNGHHWAMICDTIIEHLPQEVYISFDIDGLDPRFCPHTGTPVPGGLDFLEALFLIRKVVRSGRTLVGFDLNEVSPGMGTATDNVDPAAEWDANVGARLLYKLCGWTLTSRIG</sequence>
<feature type="binding site" evidence="3">
    <location>
        <position position="177"/>
    </location>
    <ligand>
        <name>Mn(2+)</name>
        <dbReference type="ChEBI" id="CHEBI:29035"/>
        <label>1</label>
    </ligand>
</feature>
<dbReference type="CDD" id="cd11593">
    <property type="entry name" value="Agmatinase-like_2"/>
    <property type="match status" value="1"/>
</dbReference>
<evidence type="ECO:0000313" key="5">
    <source>
        <dbReference type="EMBL" id="RDI41330.1"/>
    </source>
</evidence>
<dbReference type="Proteomes" id="UP000254720">
    <property type="component" value="Unassembled WGS sequence"/>
</dbReference>
<dbReference type="PIRSF" id="PIRSF036979">
    <property type="entry name" value="Arginase"/>
    <property type="match status" value="1"/>
</dbReference>
<feature type="binding site" evidence="3">
    <location>
        <position position="173"/>
    </location>
    <ligand>
        <name>Mn(2+)</name>
        <dbReference type="ChEBI" id="CHEBI:29035"/>
        <label>1</label>
    </ligand>
</feature>
<protein>
    <submittedName>
        <fullName evidence="5">Agmatinase</fullName>
    </submittedName>
</protein>
<dbReference type="GO" id="GO:0033389">
    <property type="term" value="P:putrescine biosynthetic process from arginine, via agmatine"/>
    <property type="evidence" value="ECO:0007669"/>
    <property type="project" value="TreeGrafter"/>
</dbReference>